<keyword evidence="2" id="KW-0547">Nucleotide-binding</keyword>
<dbReference type="Proteomes" id="UP000006820">
    <property type="component" value="Chromosome"/>
</dbReference>
<dbReference type="EMBL" id="AP006618">
    <property type="protein sequence ID" value="BAD57887.1"/>
    <property type="molecule type" value="Genomic_DNA"/>
</dbReference>
<evidence type="ECO:0000313" key="7">
    <source>
        <dbReference type="Proteomes" id="UP000006820"/>
    </source>
</evidence>
<accession>Q5YVA4</accession>
<evidence type="ECO:0000256" key="2">
    <source>
        <dbReference type="ARBA" id="ARBA00022741"/>
    </source>
</evidence>
<dbReference type="PANTHER" id="PTHR46268">
    <property type="entry name" value="STRESS RESPONSE PROTEIN NHAX"/>
    <property type="match status" value="1"/>
</dbReference>
<evidence type="ECO:0000256" key="1">
    <source>
        <dbReference type="ARBA" id="ARBA00008791"/>
    </source>
</evidence>
<dbReference type="InterPro" id="IPR014729">
    <property type="entry name" value="Rossmann-like_a/b/a_fold"/>
</dbReference>
<dbReference type="KEGG" id="nfa:NFA_30400"/>
<dbReference type="HOGENOM" id="CLU_049301_2_3_11"/>
<dbReference type="PANTHER" id="PTHR46268:SF27">
    <property type="entry name" value="UNIVERSAL STRESS PROTEIN RV2623"/>
    <property type="match status" value="1"/>
</dbReference>
<reference evidence="6 7" key="1">
    <citation type="journal article" date="2004" name="Proc. Natl. Acad. Sci. U.S.A.">
        <title>The complete genomic sequence of Nocardia farcinica IFM 10152.</title>
        <authorList>
            <person name="Ishikawa J."/>
            <person name="Yamashita A."/>
            <person name="Mikami Y."/>
            <person name="Hoshino Y."/>
            <person name="Kurita H."/>
            <person name="Hotta K."/>
            <person name="Shiba T."/>
            <person name="Hattori M."/>
        </authorList>
    </citation>
    <scope>NUCLEOTIDE SEQUENCE [LARGE SCALE GENOMIC DNA]</scope>
    <source>
        <strain evidence="6 7">IFM 10152</strain>
    </source>
</reference>
<dbReference type="InterPro" id="IPR006016">
    <property type="entry name" value="UspA"/>
</dbReference>
<sequence length="345" mass="35995">MQAVGFRPGCRGPVVLGLAGRSSLVGRTDRGHAQGDGGGCRMGKEAEMSADSVPGERPGAPIVVAVDGSPSSHQAAEWGAVAASLHDVPLHLIASVAVIGGFAPAMSVPQAELTWMRDDGERIVAEAAQVAREAVRESAVPITTEVTMDLIIPTLLDRSKSARTVVVGSRGLGAFQRGLLGSVSTAVVRHAHCPVTVIHERSATDSVSLGKPVLVGVDGSECSVAAVQYAFAEAARRKVDLVALHSWSDASTIALPANWDDVAEEERAVLAERLAGFAEQYPDVQVRRIVVPDRPVRALLDASADAQLVVVGSRGRGGFTGMLLGSTSNALLHVVECPITVIRHR</sequence>
<dbReference type="PRINTS" id="PR01438">
    <property type="entry name" value="UNVRSLSTRESS"/>
</dbReference>
<feature type="domain" description="UspA" evidence="5">
    <location>
        <begin position="211"/>
        <end position="343"/>
    </location>
</feature>
<evidence type="ECO:0000259" key="5">
    <source>
        <dbReference type="Pfam" id="PF00582"/>
    </source>
</evidence>
<gene>
    <name evidence="6" type="ordered locus">NFA_30400</name>
</gene>
<evidence type="ECO:0000313" key="6">
    <source>
        <dbReference type="EMBL" id="BAD57887.1"/>
    </source>
</evidence>
<feature type="domain" description="UspA" evidence="5">
    <location>
        <begin position="61"/>
        <end position="199"/>
    </location>
</feature>
<protein>
    <recommendedName>
        <fullName evidence="5">UspA domain-containing protein</fullName>
    </recommendedName>
</protein>
<proteinExistence type="inferred from homology"/>
<evidence type="ECO:0000256" key="3">
    <source>
        <dbReference type="ARBA" id="ARBA00022840"/>
    </source>
</evidence>
<name>Q5YVA4_NOCFA</name>
<dbReference type="Gene3D" id="3.40.50.620">
    <property type="entry name" value="HUPs"/>
    <property type="match status" value="2"/>
</dbReference>
<keyword evidence="3" id="KW-0067">ATP-binding</keyword>
<dbReference type="SUPFAM" id="SSF52402">
    <property type="entry name" value="Adenine nucleotide alpha hydrolases-like"/>
    <property type="match status" value="2"/>
</dbReference>
<dbReference type="InterPro" id="IPR006015">
    <property type="entry name" value="Universal_stress_UspA"/>
</dbReference>
<dbReference type="GO" id="GO:0005524">
    <property type="term" value="F:ATP binding"/>
    <property type="evidence" value="ECO:0007669"/>
    <property type="project" value="UniProtKB-KW"/>
</dbReference>
<dbReference type="AlphaFoldDB" id="Q5YVA4"/>
<keyword evidence="7" id="KW-1185">Reference proteome</keyword>
<feature type="region of interest" description="Disordered" evidence="4">
    <location>
        <begin position="26"/>
        <end position="57"/>
    </location>
</feature>
<organism evidence="6 7">
    <name type="scientific">Nocardia farcinica (strain IFM 10152)</name>
    <dbReference type="NCBI Taxonomy" id="247156"/>
    <lineage>
        <taxon>Bacteria</taxon>
        <taxon>Bacillati</taxon>
        <taxon>Actinomycetota</taxon>
        <taxon>Actinomycetes</taxon>
        <taxon>Mycobacteriales</taxon>
        <taxon>Nocardiaceae</taxon>
        <taxon>Nocardia</taxon>
    </lineage>
</organism>
<comment type="similarity">
    <text evidence="1">Belongs to the universal stress protein A family.</text>
</comment>
<dbReference type="Pfam" id="PF00582">
    <property type="entry name" value="Usp"/>
    <property type="match status" value="2"/>
</dbReference>
<dbReference type="eggNOG" id="COG0589">
    <property type="taxonomic scope" value="Bacteria"/>
</dbReference>
<dbReference type="STRING" id="247156.NFA_30400"/>
<evidence type="ECO:0000256" key="4">
    <source>
        <dbReference type="SAM" id="MobiDB-lite"/>
    </source>
</evidence>